<gene>
    <name evidence="5" type="ORF">J2S41_001059</name>
</gene>
<keyword evidence="1" id="KW-0805">Transcription regulation</keyword>
<accession>A0AAE3YLY4</accession>
<dbReference type="Pfam" id="PF13490">
    <property type="entry name" value="zf-HC2"/>
    <property type="match status" value="1"/>
</dbReference>
<comment type="caution">
    <text evidence="5">The sequence shown here is derived from an EMBL/GenBank/DDBJ whole genome shotgun (WGS) entry which is preliminary data.</text>
</comment>
<keyword evidence="2" id="KW-0804">Transcription</keyword>
<dbReference type="EMBL" id="JAVDYB010000001">
    <property type="protein sequence ID" value="MDR7274281.1"/>
    <property type="molecule type" value="Genomic_DNA"/>
</dbReference>
<name>A0AAE3YLY4_9ACTN</name>
<evidence type="ECO:0000313" key="6">
    <source>
        <dbReference type="Proteomes" id="UP001183643"/>
    </source>
</evidence>
<dbReference type="Proteomes" id="UP001183643">
    <property type="component" value="Unassembled WGS sequence"/>
</dbReference>
<evidence type="ECO:0000256" key="2">
    <source>
        <dbReference type="ARBA" id="ARBA00023163"/>
    </source>
</evidence>
<feature type="domain" description="Putative zinc-finger" evidence="4">
    <location>
        <begin position="9"/>
        <end position="41"/>
    </location>
</feature>
<dbReference type="AlphaFoldDB" id="A0AAE3YLY4"/>
<organism evidence="5 6">
    <name type="scientific">Catenuloplanes atrovinosus</name>
    <dbReference type="NCBI Taxonomy" id="137266"/>
    <lineage>
        <taxon>Bacteria</taxon>
        <taxon>Bacillati</taxon>
        <taxon>Actinomycetota</taxon>
        <taxon>Actinomycetes</taxon>
        <taxon>Micromonosporales</taxon>
        <taxon>Micromonosporaceae</taxon>
        <taxon>Catenuloplanes</taxon>
    </lineage>
</organism>
<feature type="region of interest" description="Disordered" evidence="3">
    <location>
        <begin position="100"/>
        <end position="124"/>
    </location>
</feature>
<evidence type="ECO:0000313" key="5">
    <source>
        <dbReference type="EMBL" id="MDR7274281.1"/>
    </source>
</evidence>
<sequence>MTDDRCVDDDARSLLGLHVLGRLTEAEDEYVRFHLDDCGSCGVELAGLRQVTAALDLLSPADVAELLVADPAEDASDAPLPELREFCRFVIYRSARRYGRSPARRGGAGGRPATQLPPGRPRKR</sequence>
<evidence type="ECO:0000256" key="3">
    <source>
        <dbReference type="SAM" id="MobiDB-lite"/>
    </source>
</evidence>
<dbReference type="InterPro" id="IPR027383">
    <property type="entry name" value="Znf_put"/>
</dbReference>
<dbReference type="Gene3D" id="1.10.10.1320">
    <property type="entry name" value="Anti-sigma factor, zinc-finger domain"/>
    <property type="match status" value="1"/>
</dbReference>
<reference evidence="5" key="1">
    <citation type="submission" date="2023-07" db="EMBL/GenBank/DDBJ databases">
        <title>Sequencing the genomes of 1000 actinobacteria strains.</title>
        <authorList>
            <person name="Klenk H.-P."/>
        </authorList>
    </citation>
    <scope>NUCLEOTIDE SEQUENCE</scope>
    <source>
        <strain evidence="5">DSM 44707</strain>
    </source>
</reference>
<evidence type="ECO:0000256" key="1">
    <source>
        <dbReference type="ARBA" id="ARBA00023015"/>
    </source>
</evidence>
<protein>
    <recommendedName>
        <fullName evidence="4">Putative zinc-finger domain-containing protein</fullName>
    </recommendedName>
</protein>
<dbReference type="InterPro" id="IPR041916">
    <property type="entry name" value="Anti_sigma_zinc_sf"/>
</dbReference>
<dbReference type="RefSeq" id="WP_310363761.1">
    <property type="nucleotide sequence ID" value="NZ_JAVDYB010000001.1"/>
</dbReference>
<proteinExistence type="predicted"/>
<evidence type="ECO:0000259" key="4">
    <source>
        <dbReference type="Pfam" id="PF13490"/>
    </source>
</evidence>
<keyword evidence="6" id="KW-1185">Reference proteome</keyword>